<dbReference type="RefSeq" id="WP_141296577.1">
    <property type="nucleotide sequence ID" value="NZ_BJMN01000014.1"/>
</dbReference>
<protein>
    <submittedName>
        <fullName evidence="1">Uncharacterized protein</fullName>
    </submittedName>
</protein>
<dbReference type="Proteomes" id="UP000315226">
    <property type="component" value="Unassembled WGS sequence"/>
</dbReference>
<gene>
    <name evidence="1" type="ORF">SGA01_25150</name>
</gene>
<organism evidence="1 2">
    <name type="scientific">Streptomyces gardneri</name>
    <dbReference type="NCBI Taxonomy" id="66892"/>
    <lineage>
        <taxon>Bacteria</taxon>
        <taxon>Bacillati</taxon>
        <taxon>Actinomycetota</taxon>
        <taxon>Actinomycetes</taxon>
        <taxon>Kitasatosporales</taxon>
        <taxon>Streptomycetaceae</taxon>
        <taxon>Streptomyces</taxon>
    </lineage>
</organism>
<accession>A0A4Y3RM67</accession>
<evidence type="ECO:0000313" key="1">
    <source>
        <dbReference type="EMBL" id="GEB56910.1"/>
    </source>
</evidence>
<dbReference type="EMBL" id="BJMN01000014">
    <property type="protein sequence ID" value="GEB56910.1"/>
    <property type="molecule type" value="Genomic_DNA"/>
</dbReference>
<evidence type="ECO:0000313" key="2">
    <source>
        <dbReference type="Proteomes" id="UP000315226"/>
    </source>
</evidence>
<proteinExistence type="predicted"/>
<reference evidence="1 2" key="1">
    <citation type="submission" date="2019-06" db="EMBL/GenBank/DDBJ databases">
        <title>Whole genome shotgun sequence of Streptomyces gardneri NBRC 12865.</title>
        <authorList>
            <person name="Hosoyama A."/>
            <person name="Uohara A."/>
            <person name="Ohji S."/>
            <person name="Ichikawa N."/>
        </authorList>
    </citation>
    <scope>NUCLEOTIDE SEQUENCE [LARGE SCALE GENOMIC DNA]</scope>
    <source>
        <strain evidence="1 2">NBRC 12865</strain>
    </source>
</reference>
<dbReference type="AlphaFoldDB" id="A0A4Y3RM67"/>
<comment type="caution">
    <text evidence="1">The sequence shown here is derived from an EMBL/GenBank/DDBJ whole genome shotgun (WGS) entry which is preliminary data.</text>
</comment>
<keyword evidence="2" id="KW-1185">Reference proteome</keyword>
<sequence>MTTPPAPVLSGALALLASLQLLLITDTAVVDVALPPVGALAALAALISVHLHLPEPAPVPEDPRVPDLR</sequence>
<name>A0A4Y3RM67_9ACTN</name>